<gene>
    <name evidence="1" type="ORF">H920_15436</name>
</gene>
<reference evidence="1 2" key="1">
    <citation type="submission" date="2013-11" db="EMBL/GenBank/DDBJ databases">
        <title>The Damaraland mole rat (Fukomys damarensis) genome and evolution of African mole rats.</title>
        <authorList>
            <person name="Gladyshev V.N."/>
            <person name="Fang X."/>
        </authorList>
    </citation>
    <scope>NUCLEOTIDE SEQUENCE [LARGE SCALE GENOMIC DNA]</scope>
    <source>
        <tissue evidence="1">Liver</tissue>
    </source>
</reference>
<evidence type="ECO:0000313" key="2">
    <source>
        <dbReference type="Proteomes" id="UP000028990"/>
    </source>
</evidence>
<accession>A0A091DKG0</accession>
<evidence type="ECO:0000313" key="1">
    <source>
        <dbReference type="EMBL" id="KFO23271.1"/>
    </source>
</evidence>
<dbReference type="EMBL" id="KN123809">
    <property type="protein sequence ID" value="KFO23271.1"/>
    <property type="molecule type" value="Genomic_DNA"/>
</dbReference>
<keyword evidence="2" id="KW-1185">Reference proteome</keyword>
<name>A0A091DKG0_FUKDA</name>
<proteinExistence type="predicted"/>
<protein>
    <submittedName>
        <fullName evidence="1">Uncharacterized protein</fullName>
    </submittedName>
</protein>
<organism evidence="1 2">
    <name type="scientific">Fukomys damarensis</name>
    <name type="common">Damaraland mole rat</name>
    <name type="synonym">Cryptomys damarensis</name>
    <dbReference type="NCBI Taxonomy" id="885580"/>
    <lineage>
        <taxon>Eukaryota</taxon>
        <taxon>Metazoa</taxon>
        <taxon>Chordata</taxon>
        <taxon>Craniata</taxon>
        <taxon>Vertebrata</taxon>
        <taxon>Euteleostomi</taxon>
        <taxon>Mammalia</taxon>
        <taxon>Eutheria</taxon>
        <taxon>Euarchontoglires</taxon>
        <taxon>Glires</taxon>
        <taxon>Rodentia</taxon>
        <taxon>Hystricomorpha</taxon>
        <taxon>Bathyergidae</taxon>
        <taxon>Fukomys</taxon>
    </lineage>
</organism>
<dbReference type="Proteomes" id="UP000028990">
    <property type="component" value="Unassembled WGS sequence"/>
</dbReference>
<sequence>MSFVCLPSLPRISLATFTPILRHSAKCVNIIFVTASAQCTKTQSTSVERSEKKPCFSKAGSALRSEFKQTSEQCKAGERSFCPKLWGALAHVCSQNQDQHYQQSGLSLGSLPLSSNAFSLVRSQQNEPTFNYLEVGNRRTQTPGSLL</sequence>
<dbReference type="AlphaFoldDB" id="A0A091DKG0"/>